<evidence type="ECO:0000256" key="2">
    <source>
        <dbReference type="ARBA" id="ARBA00009256"/>
    </source>
</evidence>
<evidence type="ECO:0000256" key="1">
    <source>
        <dbReference type="ARBA" id="ARBA00004990"/>
    </source>
</evidence>
<keyword evidence="6 8" id="KW-0067">ATP-binding</keyword>
<evidence type="ECO:0000256" key="3">
    <source>
        <dbReference type="ARBA" id="ARBA00022598"/>
    </source>
</evidence>
<comment type="subcellular location">
    <subcellularLocation>
        <location evidence="8">Cytoplasm</location>
    </subcellularLocation>
</comment>
<comment type="similarity">
    <text evidence="2 8">Belongs to the pantothenate synthetase family.</text>
</comment>
<feature type="binding site" evidence="8">
    <location>
        <begin position="184"/>
        <end position="187"/>
    </location>
    <ligand>
        <name>ATP</name>
        <dbReference type="ChEBI" id="CHEBI:30616"/>
    </ligand>
</feature>
<dbReference type="Proteomes" id="UP000770785">
    <property type="component" value="Unassembled WGS sequence"/>
</dbReference>
<accession>A0ABX0XAW3</accession>
<evidence type="ECO:0000256" key="4">
    <source>
        <dbReference type="ARBA" id="ARBA00022655"/>
    </source>
</evidence>
<keyword evidence="4 8" id="KW-0566">Pantothenate biosynthesis</keyword>
<dbReference type="EMBL" id="JAATJH010000002">
    <property type="protein sequence ID" value="NJC26210.1"/>
    <property type="molecule type" value="Genomic_DNA"/>
</dbReference>
<evidence type="ECO:0000256" key="6">
    <source>
        <dbReference type="ARBA" id="ARBA00022840"/>
    </source>
</evidence>
<feature type="binding site" evidence="8">
    <location>
        <begin position="147"/>
        <end position="150"/>
    </location>
    <ligand>
        <name>ATP</name>
        <dbReference type="ChEBI" id="CHEBI:30616"/>
    </ligand>
</feature>
<dbReference type="EC" id="6.3.2.1" evidence="8"/>
<dbReference type="HAMAP" id="MF_00158">
    <property type="entry name" value="PanC"/>
    <property type="match status" value="1"/>
</dbReference>
<comment type="function">
    <text evidence="8">Catalyzes the condensation of pantoate with beta-alanine in an ATP-dependent reaction via a pantoyl-adenylate intermediate.</text>
</comment>
<dbReference type="RefSeq" id="WP_168036966.1">
    <property type="nucleotide sequence ID" value="NZ_JAATJH010000002.1"/>
</dbReference>
<dbReference type="NCBIfam" id="TIGR00018">
    <property type="entry name" value="panC"/>
    <property type="match status" value="1"/>
</dbReference>
<feature type="binding site" evidence="8">
    <location>
        <position position="58"/>
    </location>
    <ligand>
        <name>(R)-pantoate</name>
        <dbReference type="ChEBI" id="CHEBI:15980"/>
    </ligand>
</feature>
<dbReference type="PANTHER" id="PTHR21299:SF1">
    <property type="entry name" value="PANTOATE--BETA-ALANINE LIGASE"/>
    <property type="match status" value="1"/>
</dbReference>
<feature type="binding site" evidence="8">
    <location>
        <position position="176"/>
    </location>
    <ligand>
        <name>ATP</name>
        <dbReference type="ChEBI" id="CHEBI:30616"/>
    </ligand>
</feature>
<comment type="catalytic activity">
    <reaction evidence="7 8">
        <text>(R)-pantoate + beta-alanine + ATP = (R)-pantothenate + AMP + diphosphate + H(+)</text>
        <dbReference type="Rhea" id="RHEA:10912"/>
        <dbReference type="ChEBI" id="CHEBI:15378"/>
        <dbReference type="ChEBI" id="CHEBI:15980"/>
        <dbReference type="ChEBI" id="CHEBI:29032"/>
        <dbReference type="ChEBI" id="CHEBI:30616"/>
        <dbReference type="ChEBI" id="CHEBI:33019"/>
        <dbReference type="ChEBI" id="CHEBI:57966"/>
        <dbReference type="ChEBI" id="CHEBI:456215"/>
        <dbReference type="EC" id="6.3.2.1"/>
    </reaction>
</comment>
<feature type="active site" description="Proton donor" evidence="8">
    <location>
        <position position="34"/>
    </location>
</feature>
<comment type="miscellaneous">
    <text evidence="8">The reaction proceeds by a bi uni uni bi ping pong mechanism.</text>
</comment>
<organism evidence="9 10">
    <name type="scientific">Neolewinella antarctica</name>
    <dbReference type="NCBI Taxonomy" id="442734"/>
    <lineage>
        <taxon>Bacteria</taxon>
        <taxon>Pseudomonadati</taxon>
        <taxon>Bacteroidota</taxon>
        <taxon>Saprospiria</taxon>
        <taxon>Saprospirales</taxon>
        <taxon>Lewinellaceae</taxon>
        <taxon>Neolewinella</taxon>
    </lineage>
</organism>
<evidence type="ECO:0000256" key="8">
    <source>
        <dbReference type="HAMAP-Rule" id="MF_00158"/>
    </source>
</evidence>
<evidence type="ECO:0000256" key="7">
    <source>
        <dbReference type="ARBA" id="ARBA00048258"/>
    </source>
</evidence>
<gene>
    <name evidence="8" type="primary">panC</name>
    <name evidence="9" type="ORF">GGR27_001709</name>
</gene>
<dbReference type="GO" id="GO:0004592">
    <property type="term" value="F:pantoate-beta-alanine ligase activity"/>
    <property type="evidence" value="ECO:0007669"/>
    <property type="project" value="UniProtKB-EC"/>
</dbReference>
<keyword evidence="8" id="KW-0963">Cytoplasm</keyword>
<keyword evidence="3 8" id="KW-0436">Ligase</keyword>
<comment type="pathway">
    <text evidence="1 8">Cofactor biosynthesis; (R)-pantothenate biosynthesis; (R)-pantothenate from (R)-pantoate and beta-alanine: step 1/1.</text>
</comment>
<dbReference type="InterPro" id="IPR003721">
    <property type="entry name" value="Pantoate_ligase"/>
</dbReference>
<dbReference type="PANTHER" id="PTHR21299">
    <property type="entry name" value="CYTIDYLATE KINASE/PANTOATE-BETA-ALANINE LIGASE"/>
    <property type="match status" value="1"/>
</dbReference>
<evidence type="ECO:0000256" key="5">
    <source>
        <dbReference type="ARBA" id="ARBA00022741"/>
    </source>
</evidence>
<protein>
    <recommendedName>
        <fullName evidence="8">Pantothenate synthetase</fullName>
        <shortName evidence="8">PS</shortName>
        <ecNumber evidence="8">6.3.2.1</ecNumber>
    </recommendedName>
    <alternativeName>
        <fullName evidence="8">Pantoate--beta-alanine ligase</fullName>
    </alternativeName>
    <alternativeName>
        <fullName evidence="8">Pantoate-activating enzyme</fullName>
    </alternativeName>
</protein>
<name>A0ABX0XAW3_9BACT</name>
<feature type="binding site" evidence="8">
    <location>
        <position position="58"/>
    </location>
    <ligand>
        <name>beta-alanine</name>
        <dbReference type="ChEBI" id="CHEBI:57966"/>
    </ligand>
</feature>
<sequence length="283" mass="31377">MKTFRTAASLRTYLDTVPGLIAFVPTMGALHDGHVALIRAAGTTHDLIVASIFVNPTQFNQATDLVAYPRTPREDALLLAANGCDVLYLPSEEDVYPEHYRDPTTGLDFGPLVEVMEGAERPGHFDGVAQVVYRLLDVVRPVTLFLGQKDYQQVGIVRSLVRQMKLDVAIKVIPTVREQDGLALSSRNRRLSEVERNAAASINLHLKAIASCVRANWEPRALEKRALHELTRHPLLAPEYVSIFDGDTLQPWREGQAAREIVVATAVHCGPVRLIDNFIVRTT</sequence>
<feature type="binding site" evidence="8">
    <location>
        <position position="153"/>
    </location>
    <ligand>
        <name>(R)-pantoate</name>
        <dbReference type="ChEBI" id="CHEBI:15980"/>
    </ligand>
</feature>
<reference evidence="9 10" key="1">
    <citation type="submission" date="2020-03" db="EMBL/GenBank/DDBJ databases">
        <title>Genomic Encyclopedia of Type Strains, Phase IV (KMG-IV): sequencing the most valuable type-strain genomes for metagenomic binning, comparative biology and taxonomic classification.</title>
        <authorList>
            <person name="Goeker M."/>
        </authorList>
    </citation>
    <scope>NUCLEOTIDE SEQUENCE [LARGE SCALE GENOMIC DNA]</scope>
    <source>
        <strain evidence="9 10">DSM 105096</strain>
    </source>
</reference>
<proteinExistence type="inferred from homology"/>
<dbReference type="InterPro" id="IPR014729">
    <property type="entry name" value="Rossmann-like_a/b/a_fold"/>
</dbReference>
<evidence type="ECO:0000313" key="9">
    <source>
        <dbReference type="EMBL" id="NJC26210.1"/>
    </source>
</evidence>
<keyword evidence="10" id="KW-1185">Reference proteome</keyword>
<dbReference type="Gene3D" id="3.40.50.620">
    <property type="entry name" value="HUPs"/>
    <property type="match status" value="1"/>
</dbReference>
<dbReference type="Pfam" id="PF02569">
    <property type="entry name" value="Pantoate_ligase"/>
    <property type="match status" value="1"/>
</dbReference>
<feature type="binding site" evidence="8">
    <location>
        <begin position="27"/>
        <end position="34"/>
    </location>
    <ligand>
        <name>ATP</name>
        <dbReference type="ChEBI" id="CHEBI:30616"/>
    </ligand>
</feature>
<comment type="subunit">
    <text evidence="8">Homodimer.</text>
</comment>
<dbReference type="SUPFAM" id="SSF52374">
    <property type="entry name" value="Nucleotidylyl transferase"/>
    <property type="match status" value="1"/>
</dbReference>
<evidence type="ECO:0000313" key="10">
    <source>
        <dbReference type="Proteomes" id="UP000770785"/>
    </source>
</evidence>
<dbReference type="Gene3D" id="3.30.1300.10">
    <property type="entry name" value="Pantoate-beta-alanine ligase, C-terminal domain"/>
    <property type="match status" value="1"/>
</dbReference>
<keyword evidence="5 8" id="KW-0547">Nucleotide-binding</keyword>
<dbReference type="InterPro" id="IPR042176">
    <property type="entry name" value="Pantoate_ligase_C"/>
</dbReference>
<comment type="caution">
    <text evidence="9">The sequence shown here is derived from an EMBL/GenBank/DDBJ whole genome shotgun (WGS) entry which is preliminary data.</text>
</comment>